<dbReference type="EMBL" id="CP009225">
    <property type="protein sequence ID" value="AKC62713.1"/>
    <property type="molecule type" value="Genomic_DNA"/>
</dbReference>
<proteinExistence type="predicted"/>
<protein>
    <submittedName>
        <fullName evidence="1">Uncharacterized protein</fullName>
    </submittedName>
</protein>
<gene>
    <name evidence="1" type="ORF">CLSPO_c19930</name>
</gene>
<dbReference type="AlphaFoldDB" id="A0A7U4LN56"/>
<dbReference type="Proteomes" id="UP000033052">
    <property type="component" value="Chromosome"/>
</dbReference>
<name>A0A7U4LN56_CLOSG</name>
<evidence type="ECO:0000313" key="1">
    <source>
        <dbReference type="EMBL" id="AKC62713.1"/>
    </source>
</evidence>
<evidence type="ECO:0000313" key="2">
    <source>
        <dbReference type="Proteomes" id="UP000033052"/>
    </source>
</evidence>
<dbReference type="KEGG" id="cld:CLSPO_c19930"/>
<sequence>MGLFKLPRISPIIIKISYKKILMFFDFILVVLKKSGGEVNAAFKSISLLFSFVYVFTLIEKINIIKIYENVLTNIYVQDIIYLS</sequence>
<reference evidence="1 2" key="1">
    <citation type="journal article" date="2015" name="PLoS ONE">
        <title>A universal mariner transposon system for forward genetic studies in the genus clostridium.</title>
        <authorList>
            <person name="Zhang Y."/>
            <person name="Grosse-Honebrink A."/>
            <person name="Minton N.P."/>
        </authorList>
    </citation>
    <scope>NUCLEOTIDE SEQUENCE [LARGE SCALE GENOMIC DNA]</scope>
    <source>
        <strain evidence="1 2">NCIMB 10696</strain>
    </source>
</reference>
<accession>A0A7U4LN56</accession>
<organism evidence="1 2">
    <name type="scientific">Clostridium sporogenes</name>
    <dbReference type="NCBI Taxonomy" id="1509"/>
    <lineage>
        <taxon>Bacteria</taxon>
        <taxon>Bacillati</taxon>
        <taxon>Bacillota</taxon>
        <taxon>Clostridia</taxon>
        <taxon>Eubacteriales</taxon>
        <taxon>Clostridiaceae</taxon>
        <taxon>Clostridium</taxon>
    </lineage>
</organism>